<dbReference type="RefSeq" id="XP_024345690.1">
    <property type="nucleotide sequence ID" value="XM_024499894.1"/>
</dbReference>
<comment type="caution">
    <text evidence="1">The sequence shown here is derived from an EMBL/GenBank/DDBJ whole genome shotgun (WGS) entry which is preliminary data.</text>
</comment>
<accession>W6ULY6</accession>
<sequence length="114" mass="11867">MNVGVDREMKSVVNGTEKLEAVRNEYRFDLRILARGWHFACVTSPFGAHGSLTISCGHTGAGLSLSTATAAPPLMAGEDNAGLVIHSGSGICKGASAGDDTSRAVFSFIVGRAW</sequence>
<evidence type="ECO:0000313" key="1">
    <source>
        <dbReference type="EMBL" id="EUB54494.1"/>
    </source>
</evidence>
<protein>
    <submittedName>
        <fullName evidence="1">Actin-2</fullName>
    </submittedName>
</protein>
<evidence type="ECO:0000313" key="2">
    <source>
        <dbReference type="Proteomes" id="UP000019149"/>
    </source>
</evidence>
<reference evidence="1 2" key="1">
    <citation type="journal article" date="2013" name="Nat. Genet.">
        <title>The genome of the hydatid tapeworm Echinococcus granulosus.</title>
        <authorList>
            <person name="Zheng H."/>
            <person name="Zhang W."/>
            <person name="Zhang L."/>
            <person name="Zhang Z."/>
            <person name="Li J."/>
            <person name="Lu G."/>
            <person name="Zhu Y."/>
            <person name="Wang Y."/>
            <person name="Huang Y."/>
            <person name="Liu J."/>
            <person name="Kang H."/>
            <person name="Chen J."/>
            <person name="Wang L."/>
            <person name="Chen A."/>
            <person name="Yu S."/>
            <person name="Gao Z."/>
            <person name="Jin L."/>
            <person name="Gu W."/>
            <person name="Wang Z."/>
            <person name="Zhao L."/>
            <person name="Shi B."/>
            <person name="Wen H."/>
            <person name="Lin R."/>
            <person name="Jones M.K."/>
            <person name="Brejova B."/>
            <person name="Vinar T."/>
            <person name="Zhao G."/>
            <person name="McManus D.P."/>
            <person name="Chen Z."/>
            <person name="Zhou Y."/>
            <person name="Wang S."/>
        </authorList>
    </citation>
    <scope>NUCLEOTIDE SEQUENCE [LARGE SCALE GENOMIC DNA]</scope>
</reference>
<dbReference type="AlphaFoldDB" id="W6ULY6"/>
<gene>
    <name evidence="1" type="ORF">EGR_10645</name>
</gene>
<proteinExistence type="predicted"/>
<keyword evidence="2" id="KW-1185">Reference proteome</keyword>
<dbReference type="KEGG" id="egl:EGR_10645"/>
<dbReference type="Proteomes" id="UP000019149">
    <property type="component" value="Unassembled WGS sequence"/>
</dbReference>
<dbReference type="EMBL" id="APAU02000246">
    <property type="protein sequence ID" value="EUB54494.1"/>
    <property type="molecule type" value="Genomic_DNA"/>
</dbReference>
<dbReference type="CTD" id="36346360"/>
<dbReference type="GeneID" id="36346360"/>
<name>W6ULY6_ECHGR</name>
<organism evidence="1 2">
    <name type="scientific">Echinococcus granulosus</name>
    <name type="common">Hydatid tapeworm</name>
    <dbReference type="NCBI Taxonomy" id="6210"/>
    <lineage>
        <taxon>Eukaryota</taxon>
        <taxon>Metazoa</taxon>
        <taxon>Spiralia</taxon>
        <taxon>Lophotrochozoa</taxon>
        <taxon>Platyhelminthes</taxon>
        <taxon>Cestoda</taxon>
        <taxon>Eucestoda</taxon>
        <taxon>Cyclophyllidea</taxon>
        <taxon>Taeniidae</taxon>
        <taxon>Echinococcus</taxon>
        <taxon>Echinococcus granulosus group</taxon>
    </lineage>
</organism>